<reference evidence="3" key="1">
    <citation type="journal article" date="2019" name="Int. J. Syst. Evol. Microbiol.">
        <title>The Global Catalogue of Microorganisms (GCM) 10K type strain sequencing project: providing services to taxonomists for standard genome sequencing and annotation.</title>
        <authorList>
            <consortium name="The Broad Institute Genomics Platform"/>
            <consortium name="The Broad Institute Genome Sequencing Center for Infectious Disease"/>
            <person name="Wu L."/>
            <person name="Ma J."/>
        </authorList>
    </citation>
    <scope>NUCLEOTIDE SEQUENCE [LARGE SCALE GENOMIC DNA]</scope>
    <source>
        <strain evidence="3">CGMCC 4.1469</strain>
    </source>
</reference>
<gene>
    <name evidence="2" type="ORF">ACFQDI_00755</name>
</gene>
<dbReference type="RefSeq" id="WP_377162375.1">
    <property type="nucleotide sequence ID" value="NZ_JBHSMQ010000001.1"/>
</dbReference>
<keyword evidence="3" id="KW-1185">Reference proteome</keyword>
<dbReference type="Gene3D" id="2.60.40.3710">
    <property type="match status" value="1"/>
</dbReference>
<evidence type="ECO:0000256" key="1">
    <source>
        <dbReference type="SAM" id="SignalP"/>
    </source>
</evidence>
<name>A0ABW0KL71_9BACT</name>
<feature type="signal peptide" evidence="1">
    <location>
        <begin position="1"/>
        <end position="20"/>
    </location>
</feature>
<evidence type="ECO:0000313" key="3">
    <source>
        <dbReference type="Proteomes" id="UP001596052"/>
    </source>
</evidence>
<protein>
    <submittedName>
        <fullName evidence="2">Ig-like domain-containing protein</fullName>
    </submittedName>
</protein>
<accession>A0ABW0KL71</accession>
<comment type="caution">
    <text evidence="2">The sequence shown here is derived from an EMBL/GenBank/DDBJ whole genome shotgun (WGS) entry which is preliminary data.</text>
</comment>
<organism evidence="2 3">
    <name type="scientific">Prosthecobacter fluviatilis</name>
    <dbReference type="NCBI Taxonomy" id="445931"/>
    <lineage>
        <taxon>Bacteria</taxon>
        <taxon>Pseudomonadati</taxon>
        <taxon>Verrucomicrobiota</taxon>
        <taxon>Verrucomicrobiia</taxon>
        <taxon>Verrucomicrobiales</taxon>
        <taxon>Verrucomicrobiaceae</taxon>
        <taxon>Prosthecobacter</taxon>
    </lineage>
</organism>
<feature type="chain" id="PRO_5046557063" evidence="1">
    <location>
        <begin position="21"/>
        <end position="334"/>
    </location>
</feature>
<dbReference type="Proteomes" id="UP001596052">
    <property type="component" value="Unassembled WGS sequence"/>
</dbReference>
<sequence>MKRWLMLFALLGATAFAAEAKVDPSGHIESPGVDIRVFRTGATEPLFGSISKSAAHVRFAATLPLVPGETYRVEVQSPDGHWTTQQLHFQRPAAAAPAASISPAPTSLPANALKLYLHFSQPMEQGVFLDRITLLRHDGSIVQGAFRETELWSPDGRRLTLWLHPGRQKTGVNLNQDEGPVLQENSPYTLKIASSWRSTAGVALGKDITFPITAAAPDHTCPDPLRWQITPPKAATRDPLTITFDEPLDPAILVSALTVKARAATITGSAHVASDARTWSFTPASVWPSGAGLVEIDPLLEDLAGNNLLGPFEVDRDAPENVAKKSTLDFQLGD</sequence>
<keyword evidence="1" id="KW-0732">Signal</keyword>
<proteinExistence type="predicted"/>
<evidence type="ECO:0000313" key="2">
    <source>
        <dbReference type="EMBL" id="MFC5453367.1"/>
    </source>
</evidence>
<dbReference type="EMBL" id="JBHSMQ010000001">
    <property type="protein sequence ID" value="MFC5453367.1"/>
    <property type="molecule type" value="Genomic_DNA"/>
</dbReference>